<gene>
    <name evidence="1" type="ORF">H6G72_28665</name>
</gene>
<evidence type="ECO:0000313" key="1">
    <source>
        <dbReference type="EMBL" id="MBD2547723.1"/>
    </source>
</evidence>
<dbReference type="EMBL" id="JACJSK010000088">
    <property type="protein sequence ID" value="MBD2547723.1"/>
    <property type="molecule type" value="Genomic_DNA"/>
</dbReference>
<evidence type="ECO:0000313" key="2">
    <source>
        <dbReference type="Proteomes" id="UP000641954"/>
    </source>
</evidence>
<dbReference type="RefSeq" id="WP_190880771.1">
    <property type="nucleotide sequence ID" value="NZ_JACJSK010000088.1"/>
</dbReference>
<protein>
    <submittedName>
        <fullName evidence="1">Uncharacterized protein</fullName>
    </submittedName>
</protein>
<comment type="caution">
    <text evidence="1">The sequence shown here is derived from an EMBL/GenBank/DDBJ whole genome shotgun (WGS) entry which is preliminary data.</text>
</comment>
<organism evidence="1 2">
    <name type="scientific">Planktothricoides raciborskii FACHB-1370</name>
    <dbReference type="NCBI Taxonomy" id="2949576"/>
    <lineage>
        <taxon>Bacteria</taxon>
        <taxon>Bacillati</taxon>
        <taxon>Cyanobacteriota</taxon>
        <taxon>Cyanophyceae</taxon>
        <taxon>Oscillatoriophycideae</taxon>
        <taxon>Oscillatoriales</taxon>
        <taxon>Oscillatoriaceae</taxon>
        <taxon>Planktothricoides</taxon>
    </lineage>
</organism>
<name>A0ABR8EP32_9CYAN</name>
<dbReference type="Proteomes" id="UP000641954">
    <property type="component" value="Unassembled WGS sequence"/>
</dbReference>
<accession>A0ABR8EP32</accession>
<reference evidence="1 2" key="1">
    <citation type="journal article" date="2020" name="ISME J.">
        <title>Comparative genomics reveals insights into cyanobacterial evolution and habitat adaptation.</title>
        <authorList>
            <person name="Chen M.Y."/>
            <person name="Teng W.K."/>
            <person name="Zhao L."/>
            <person name="Hu C.X."/>
            <person name="Zhou Y.K."/>
            <person name="Han B.P."/>
            <person name="Song L.R."/>
            <person name="Shu W.S."/>
        </authorList>
    </citation>
    <scope>NUCLEOTIDE SEQUENCE [LARGE SCALE GENOMIC DNA]</scope>
    <source>
        <strain evidence="1 2">FACHB-1370</strain>
    </source>
</reference>
<proteinExistence type="predicted"/>
<sequence>MKVENSILGWLLGNRSGRETVQEPGEESFSKYKCILKAIPLSQGSDRASH</sequence>
<keyword evidence="2" id="KW-1185">Reference proteome</keyword>